<feature type="region of interest" description="Disordered" evidence="5">
    <location>
        <begin position="296"/>
        <end position="325"/>
    </location>
</feature>
<keyword evidence="4" id="KW-0539">Nucleus</keyword>
<keyword evidence="3" id="KW-0804">Transcription</keyword>
<evidence type="ECO:0000256" key="4">
    <source>
        <dbReference type="ARBA" id="ARBA00023242"/>
    </source>
</evidence>
<accession>A0A6J5Y0R8</accession>
<dbReference type="PROSITE" id="PS51005">
    <property type="entry name" value="NAC"/>
    <property type="match status" value="1"/>
</dbReference>
<evidence type="ECO:0000313" key="8">
    <source>
        <dbReference type="Proteomes" id="UP000507245"/>
    </source>
</evidence>
<organism evidence="7 8">
    <name type="scientific">Prunus armeniaca</name>
    <name type="common">Apricot</name>
    <name type="synonym">Armeniaca vulgaris</name>
    <dbReference type="NCBI Taxonomy" id="36596"/>
    <lineage>
        <taxon>Eukaryota</taxon>
        <taxon>Viridiplantae</taxon>
        <taxon>Streptophyta</taxon>
        <taxon>Embryophyta</taxon>
        <taxon>Tracheophyta</taxon>
        <taxon>Spermatophyta</taxon>
        <taxon>Magnoliopsida</taxon>
        <taxon>eudicotyledons</taxon>
        <taxon>Gunneridae</taxon>
        <taxon>Pentapetalae</taxon>
        <taxon>rosids</taxon>
        <taxon>fabids</taxon>
        <taxon>Rosales</taxon>
        <taxon>Rosaceae</taxon>
        <taxon>Amygdaloideae</taxon>
        <taxon>Amygdaleae</taxon>
        <taxon>Prunus</taxon>
    </lineage>
</organism>
<evidence type="ECO:0000256" key="2">
    <source>
        <dbReference type="ARBA" id="ARBA00023125"/>
    </source>
</evidence>
<evidence type="ECO:0000313" key="7">
    <source>
        <dbReference type="EMBL" id="CAB4317078.1"/>
    </source>
</evidence>
<evidence type="ECO:0000256" key="5">
    <source>
        <dbReference type="SAM" id="MobiDB-lite"/>
    </source>
</evidence>
<reference evidence="8" key="1">
    <citation type="journal article" date="2020" name="Genome Biol.">
        <title>Gamete binning: chromosome-level and haplotype-resolved genome assembly enabled by high-throughput single-cell sequencing of gamete genomes.</title>
        <authorList>
            <person name="Campoy J.A."/>
            <person name="Sun H."/>
            <person name="Goel M."/>
            <person name="Jiao W.-B."/>
            <person name="Folz-Donahue K."/>
            <person name="Wang N."/>
            <person name="Rubio M."/>
            <person name="Liu C."/>
            <person name="Kukat C."/>
            <person name="Ruiz D."/>
            <person name="Huettel B."/>
            <person name="Schneeberger K."/>
        </authorList>
    </citation>
    <scope>NUCLEOTIDE SEQUENCE [LARGE SCALE GENOMIC DNA]</scope>
    <source>
        <strain evidence="8">cv. Rojo Pasion</strain>
    </source>
</reference>
<proteinExistence type="predicted"/>
<dbReference type="OrthoDB" id="1139038at2759"/>
<feature type="compositionally biased region" description="Basic and acidic residues" evidence="5">
    <location>
        <begin position="312"/>
        <end position="321"/>
    </location>
</feature>
<dbReference type="Proteomes" id="UP000507245">
    <property type="component" value="Unassembled WGS sequence"/>
</dbReference>
<dbReference type="Pfam" id="PF02365">
    <property type="entry name" value="NAM"/>
    <property type="match status" value="1"/>
</dbReference>
<name>A0A6J5Y0R8_PRUAR</name>
<evidence type="ECO:0000259" key="6">
    <source>
        <dbReference type="PROSITE" id="PS51005"/>
    </source>
</evidence>
<dbReference type="EMBL" id="CAEKKB010000007">
    <property type="protein sequence ID" value="CAB4317078.1"/>
    <property type="molecule type" value="Genomic_DNA"/>
</dbReference>
<protein>
    <recommendedName>
        <fullName evidence="6">NAC domain-containing protein</fullName>
    </recommendedName>
</protein>
<feature type="compositionally biased region" description="Polar residues" evidence="5">
    <location>
        <begin position="296"/>
        <end position="311"/>
    </location>
</feature>
<dbReference type="SUPFAM" id="SSF101941">
    <property type="entry name" value="NAC domain"/>
    <property type="match status" value="1"/>
</dbReference>
<gene>
    <name evidence="7" type="ORF">ORAREDHAP_LOCUS43703</name>
</gene>
<keyword evidence="2" id="KW-0238">DNA-binding</keyword>
<evidence type="ECO:0000256" key="3">
    <source>
        <dbReference type="ARBA" id="ARBA00023163"/>
    </source>
</evidence>
<dbReference type="Gene3D" id="2.170.150.80">
    <property type="entry name" value="NAC domain"/>
    <property type="match status" value="1"/>
</dbReference>
<dbReference type="InterPro" id="IPR036093">
    <property type="entry name" value="NAC_dom_sf"/>
</dbReference>
<dbReference type="InterPro" id="IPR003441">
    <property type="entry name" value="NAC-dom"/>
</dbReference>
<feature type="domain" description="NAC" evidence="6">
    <location>
        <begin position="26"/>
        <end position="182"/>
    </location>
</feature>
<dbReference type="GO" id="GO:0006355">
    <property type="term" value="P:regulation of DNA-templated transcription"/>
    <property type="evidence" value="ECO:0007669"/>
    <property type="project" value="InterPro"/>
</dbReference>
<dbReference type="AlphaFoldDB" id="A0A6J5Y0R8"/>
<evidence type="ECO:0000256" key="1">
    <source>
        <dbReference type="ARBA" id="ARBA00023015"/>
    </source>
</evidence>
<keyword evidence="8" id="KW-1185">Reference proteome</keyword>
<sequence>MEESNIQVANEIFDEAWLTDKYINDLPSGYRFVPTDEELIEEYLKKKIKNELLPINRFREVDVYKYHPEELTGMHNLLRESEWYFFSSRDRKYRNGSRPNRAADNHGYWKATGTDEKIKVNNEVIGQKRTLDFYAGKHGEGVKTEWKMHEYVLSENIAPSNDHKANGDMKLNDCVLCKIYKNKRVKKNKNKEIADSVQSAHQPDHQEYPSPLFAYSNSPSSSLNHHYTAAGMSSTTVNTEFGEPPYYNESFQNGAWSNYPWPITSFNNDQTLDSADTSHGLPMNTFCSPFSTDLEPTNDTALAHPSTSSQFPHHDHAKEDDNNSFDPAAQFLNI</sequence>
<dbReference type="GO" id="GO:0003677">
    <property type="term" value="F:DNA binding"/>
    <property type="evidence" value="ECO:0007669"/>
    <property type="project" value="UniProtKB-KW"/>
</dbReference>
<dbReference type="PANTHER" id="PTHR31719">
    <property type="entry name" value="NAC TRANSCRIPTION FACTOR 56"/>
    <property type="match status" value="1"/>
</dbReference>
<dbReference type="PANTHER" id="PTHR31719:SF193">
    <property type="entry name" value="NAC DOMAIN-CONTAINING PROTEIN"/>
    <property type="match status" value="1"/>
</dbReference>
<keyword evidence="1" id="KW-0805">Transcription regulation</keyword>